<dbReference type="EMBL" id="ML737227">
    <property type="protein sequence ID" value="KAE8335191.1"/>
    <property type="molecule type" value="Genomic_DNA"/>
</dbReference>
<name>A0A5N6XPS8_9EURO</name>
<feature type="compositionally biased region" description="Polar residues" evidence="1">
    <location>
        <begin position="240"/>
        <end position="251"/>
    </location>
</feature>
<dbReference type="OrthoDB" id="3891782at2759"/>
<feature type="compositionally biased region" description="Basic and acidic residues" evidence="1">
    <location>
        <begin position="228"/>
        <end position="238"/>
    </location>
</feature>
<dbReference type="Proteomes" id="UP000325558">
    <property type="component" value="Unassembled WGS sequence"/>
</dbReference>
<proteinExistence type="predicted"/>
<gene>
    <name evidence="2" type="ORF">BDV24DRAFT_169457</name>
</gene>
<organism evidence="2">
    <name type="scientific">Aspergillus arachidicola</name>
    <dbReference type="NCBI Taxonomy" id="656916"/>
    <lineage>
        <taxon>Eukaryota</taxon>
        <taxon>Fungi</taxon>
        <taxon>Dikarya</taxon>
        <taxon>Ascomycota</taxon>
        <taxon>Pezizomycotina</taxon>
        <taxon>Eurotiomycetes</taxon>
        <taxon>Eurotiomycetidae</taxon>
        <taxon>Eurotiales</taxon>
        <taxon>Aspergillaceae</taxon>
        <taxon>Aspergillus</taxon>
        <taxon>Aspergillus subgen. Circumdati</taxon>
    </lineage>
</organism>
<reference evidence="2" key="1">
    <citation type="submission" date="2019-04" db="EMBL/GenBank/DDBJ databases">
        <title>Friends and foes A comparative genomics study of 23 Aspergillus species from section Flavi.</title>
        <authorList>
            <consortium name="DOE Joint Genome Institute"/>
            <person name="Kjaerbolling I."/>
            <person name="Vesth T."/>
            <person name="Frisvad J.C."/>
            <person name="Nybo J.L."/>
            <person name="Theobald S."/>
            <person name="Kildgaard S."/>
            <person name="Isbrandt T."/>
            <person name="Kuo A."/>
            <person name="Sato A."/>
            <person name="Lyhne E.K."/>
            <person name="Kogle M.E."/>
            <person name="Wiebenga A."/>
            <person name="Kun R.S."/>
            <person name="Lubbers R.J."/>
            <person name="Makela M.R."/>
            <person name="Barry K."/>
            <person name="Chovatia M."/>
            <person name="Clum A."/>
            <person name="Daum C."/>
            <person name="Haridas S."/>
            <person name="He G."/>
            <person name="LaButti K."/>
            <person name="Lipzen A."/>
            <person name="Mondo S."/>
            <person name="Riley R."/>
            <person name="Salamov A."/>
            <person name="Simmons B.A."/>
            <person name="Magnuson J.K."/>
            <person name="Henrissat B."/>
            <person name="Mortensen U.H."/>
            <person name="Larsen T.O."/>
            <person name="Devries R.P."/>
            <person name="Grigoriev I.V."/>
            <person name="Machida M."/>
            <person name="Baker S.E."/>
            <person name="Andersen M.R."/>
        </authorList>
    </citation>
    <scope>NUCLEOTIDE SEQUENCE</scope>
    <source>
        <strain evidence="2">CBS 117612</strain>
    </source>
</reference>
<evidence type="ECO:0000313" key="2">
    <source>
        <dbReference type="EMBL" id="KAE8335191.1"/>
    </source>
</evidence>
<feature type="region of interest" description="Disordered" evidence="1">
    <location>
        <begin position="224"/>
        <end position="272"/>
    </location>
</feature>
<sequence length="420" mass="47797">MATTSGPPWILTKKALVSRSNVEDFCFVELIRIAHNENAQQGSISITIKAHIANQSNRSGKLTLNIPPELVKKCTFARRSNNELCSARFIHMVPGVVTNISDVSTLSLELKDVGIVVCPSETEYVRPANHGDTTLDTFARICKSQSLHLHFSRGQFVNDELDRLETFSDALGEGKGHLKAESFNHARHRTVKKDWRVFFPPPNPPLYCQEPVFEQVAPPKYCTKRRRDSMPHDNDRQKTPRVSSPQLIDSTTEPDAEPDTPSTSPSIRPTHFTPAFSLTSLERKLKGLSDGEAREVFRRLGYEHLLAKPNDVDSDLPSEKVDLGKVRLINERDIKQYIDNIVKRYLPNIVGVDSDLPSEKVGLGKVKLIKERDIEQYIDDIVKRYLPNIFDDMFEHYARDRILNPPHCRWTREIAIAAWR</sequence>
<evidence type="ECO:0000256" key="1">
    <source>
        <dbReference type="SAM" id="MobiDB-lite"/>
    </source>
</evidence>
<accession>A0A5N6XPS8</accession>
<protein>
    <submittedName>
        <fullName evidence="2">Uncharacterized protein</fullName>
    </submittedName>
</protein>
<dbReference type="AlphaFoldDB" id="A0A5N6XPS8"/>